<feature type="transmembrane region" description="Helical" evidence="1">
    <location>
        <begin position="401"/>
        <end position="421"/>
    </location>
</feature>
<keyword evidence="1" id="KW-0472">Membrane</keyword>
<gene>
    <name evidence="2" type="ORF">D1164_00140</name>
</gene>
<evidence type="ECO:0008006" key="4">
    <source>
        <dbReference type="Google" id="ProtNLM"/>
    </source>
</evidence>
<feature type="transmembrane region" description="Helical" evidence="1">
    <location>
        <begin position="316"/>
        <end position="336"/>
    </location>
</feature>
<sequence>MSIPVRKSILNWLKPAYPWLLAALFLAVLINNRHSKTGTFNWMTPLWADQAGYYVYLPGLFIYHFDASSFPEGIEEKMGDGFSLDLENNKVITRYSCGVAILQAPFFLIIHTLAGLMGLPQDGFSGIYHQVPNLAALFYSILGLFFLWNFLRFYYRPHIVSFTLGILFLGTNLYYYAVDSTGMSHIYSFSLFAITAWVTKKMLMVNKENQLVHFAVWSLLFALVVLVRPTNLFILPFLFTLDLNSFSEFWDRIKRFATIKNILVISVAFLVVFLPQFFYWKYVSGSYLFYSYGEYGFSNLTSPKIIEIWFSPNNGLFLYSPLYLLIVVSMVLNVAGRGSRLNAWIILATFFVLTYVFASWFIFSFGCGYGSRNFVEYNVMFALPLGYLLNWLRRLKRNKQIVAISLIAFFVIFNLKLVYAYNRCFQSGDWDFQEYASYLVKLRKYHQELELDEAEKSISSDMEYSKTLYLPVDKVHYLNFSKAVVAAEVIVEDKNLEALLVLSIESPDSLVYWNSCLLRDQIPDKKVNRKHRIEGEFRLPVPLPVNSTIAVYIWNREKETLTMNKLKITLE</sequence>
<name>A0A399D919_9BACT</name>
<keyword evidence="1" id="KW-0812">Transmembrane</keyword>
<feature type="transmembrane region" description="Helical" evidence="1">
    <location>
        <begin position="158"/>
        <end position="176"/>
    </location>
</feature>
<organism evidence="2 3">
    <name type="scientific">Mariniphaga sediminis</name>
    <dbReference type="NCBI Taxonomy" id="1628158"/>
    <lineage>
        <taxon>Bacteria</taxon>
        <taxon>Pseudomonadati</taxon>
        <taxon>Bacteroidota</taxon>
        <taxon>Bacteroidia</taxon>
        <taxon>Marinilabiliales</taxon>
        <taxon>Prolixibacteraceae</taxon>
        <taxon>Mariniphaga</taxon>
    </lineage>
</organism>
<feature type="transmembrane region" description="Helical" evidence="1">
    <location>
        <begin position="91"/>
        <end position="114"/>
    </location>
</feature>
<accession>A0A399D919</accession>
<evidence type="ECO:0000313" key="2">
    <source>
        <dbReference type="EMBL" id="RIH66882.1"/>
    </source>
</evidence>
<feature type="transmembrane region" description="Helical" evidence="1">
    <location>
        <begin position="375"/>
        <end position="392"/>
    </location>
</feature>
<evidence type="ECO:0000256" key="1">
    <source>
        <dbReference type="SAM" id="Phobius"/>
    </source>
</evidence>
<protein>
    <recommendedName>
        <fullName evidence="4">Glycosyltransferase RgtA/B/C/D-like domain-containing protein</fullName>
    </recommendedName>
</protein>
<dbReference type="EMBL" id="QWET01000001">
    <property type="protein sequence ID" value="RIH66882.1"/>
    <property type="molecule type" value="Genomic_DNA"/>
</dbReference>
<feature type="transmembrane region" description="Helical" evidence="1">
    <location>
        <begin position="343"/>
        <end position="363"/>
    </location>
</feature>
<keyword evidence="3" id="KW-1185">Reference proteome</keyword>
<dbReference type="Proteomes" id="UP000266441">
    <property type="component" value="Unassembled WGS sequence"/>
</dbReference>
<evidence type="ECO:0000313" key="3">
    <source>
        <dbReference type="Proteomes" id="UP000266441"/>
    </source>
</evidence>
<feature type="transmembrane region" description="Helical" evidence="1">
    <location>
        <begin position="134"/>
        <end position="151"/>
    </location>
</feature>
<keyword evidence="1" id="KW-1133">Transmembrane helix</keyword>
<proteinExistence type="predicted"/>
<comment type="caution">
    <text evidence="2">The sequence shown here is derived from an EMBL/GenBank/DDBJ whole genome shotgun (WGS) entry which is preliminary data.</text>
</comment>
<feature type="transmembrane region" description="Helical" evidence="1">
    <location>
        <begin position="262"/>
        <end position="280"/>
    </location>
</feature>
<reference evidence="2 3" key="1">
    <citation type="journal article" date="2015" name="Int. J. Syst. Evol. Microbiol.">
        <title>Mariniphaga sediminis sp. nov., isolated from coastal sediment.</title>
        <authorList>
            <person name="Wang F.Q."/>
            <person name="Shen Q.Y."/>
            <person name="Chen G.J."/>
            <person name="Du Z.J."/>
        </authorList>
    </citation>
    <scope>NUCLEOTIDE SEQUENCE [LARGE SCALE GENOMIC DNA]</scope>
    <source>
        <strain evidence="2 3">SY21</strain>
    </source>
</reference>
<dbReference type="AlphaFoldDB" id="A0A399D919"/>